<evidence type="ECO:0000256" key="1">
    <source>
        <dbReference type="ARBA" id="ARBA00004389"/>
    </source>
</evidence>
<dbReference type="InterPro" id="IPR026051">
    <property type="entry name" value="ALG1-like"/>
</dbReference>
<feature type="domain" description="Spore protein YkvP/CgeB glycosyl transferase-like" evidence="9">
    <location>
        <begin position="84"/>
        <end position="175"/>
    </location>
</feature>
<dbReference type="AlphaFoldDB" id="A0A183JRP4"/>
<keyword evidence="3" id="KW-0328">Glycosyltransferase</keyword>
<keyword evidence="11" id="KW-1185">Reference proteome</keyword>
<protein>
    <submittedName>
        <fullName evidence="12">Glycos_transf_1 domain-containing protein</fullName>
    </submittedName>
</protein>
<keyword evidence="8" id="KW-0472">Membrane</keyword>
<dbReference type="SUPFAM" id="SSF53756">
    <property type="entry name" value="UDP-Glycosyltransferase/glycogen phosphorylase"/>
    <property type="match status" value="1"/>
</dbReference>
<name>A0A183JRP4_9TREM</name>
<reference evidence="12" key="1">
    <citation type="submission" date="2016-06" db="UniProtKB">
        <authorList>
            <consortium name="WormBaseParasite"/>
        </authorList>
    </citation>
    <scope>IDENTIFICATION</scope>
</reference>
<dbReference type="PANTHER" id="PTHR13036">
    <property type="entry name" value="BETA1,4 MANNOSYLTRANSFERASE"/>
    <property type="match status" value="1"/>
</dbReference>
<gene>
    <name evidence="10" type="ORF">SCUD_LOCUS5383</name>
</gene>
<dbReference type="PANTHER" id="PTHR13036:SF0">
    <property type="entry name" value="CHITOBIOSYLDIPHOSPHODOLICHOL BETA-MANNOSYLTRANSFERASE"/>
    <property type="match status" value="1"/>
</dbReference>
<dbReference type="Proteomes" id="UP000279833">
    <property type="component" value="Unassembled WGS sequence"/>
</dbReference>
<keyword evidence="7" id="KW-1133">Transmembrane helix</keyword>
<comment type="subcellular location">
    <subcellularLocation>
        <location evidence="1">Endoplasmic reticulum membrane</location>
        <topology evidence="1">Single-pass membrane protein</topology>
    </subcellularLocation>
</comment>
<keyword evidence="5" id="KW-0812">Transmembrane</keyword>
<keyword evidence="6" id="KW-0256">Endoplasmic reticulum</keyword>
<reference evidence="10 11" key="2">
    <citation type="submission" date="2018-11" db="EMBL/GenBank/DDBJ databases">
        <authorList>
            <consortium name="Pathogen Informatics"/>
        </authorList>
    </citation>
    <scope>NUCLEOTIDE SEQUENCE [LARGE SCALE GENOMIC DNA]</scope>
    <source>
        <strain evidence="10">Dakar</strain>
        <strain evidence="11">Dakar, Senegal</strain>
    </source>
</reference>
<evidence type="ECO:0000256" key="6">
    <source>
        <dbReference type="ARBA" id="ARBA00022824"/>
    </source>
</evidence>
<evidence type="ECO:0000259" key="9">
    <source>
        <dbReference type="Pfam" id="PF13524"/>
    </source>
</evidence>
<dbReference type="GO" id="GO:0000030">
    <property type="term" value="F:mannosyltransferase activity"/>
    <property type="evidence" value="ECO:0007669"/>
    <property type="project" value="InterPro"/>
</dbReference>
<dbReference type="InterPro" id="IPR055259">
    <property type="entry name" value="YkvP/CgeB_Glyco_trans-like"/>
</dbReference>
<keyword evidence="4" id="KW-0808">Transferase</keyword>
<dbReference type="STRING" id="6186.A0A183JRP4"/>
<organism evidence="12">
    <name type="scientific">Schistosoma curassoni</name>
    <dbReference type="NCBI Taxonomy" id="6186"/>
    <lineage>
        <taxon>Eukaryota</taxon>
        <taxon>Metazoa</taxon>
        <taxon>Spiralia</taxon>
        <taxon>Lophotrochozoa</taxon>
        <taxon>Platyhelminthes</taxon>
        <taxon>Trematoda</taxon>
        <taxon>Digenea</taxon>
        <taxon>Strigeidida</taxon>
        <taxon>Schistosomatoidea</taxon>
        <taxon>Schistosomatidae</taxon>
        <taxon>Schistosoma</taxon>
    </lineage>
</organism>
<evidence type="ECO:0000313" key="10">
    <source>
        <dbReference type="EMBL" id="VDO95262.1"/>
    </source>
</evidence>
<evidence type="ECO:0000256" key="7">
    <source>
        <dbReference type="ARBA" id="ARBA00022989"/>
    </source>
</evidence>
<dbReference type="EMBL" id="UZAK01008687">
    <property type="protein sequence ID" value="VDO95262.1"/>
    <property type="molecule type" value="Genomic_DNA"/>
</dbReference>
<evidence type="ECO:0000313" key="12">
    <source>
        <dbReference type="WBParaSite" id="SCUD_0000538301-mRNA-1"/>
    </source>
</evidence>
<dbReference type="Gene3D" id="3.40.50.2000">
    <property type="entry name" value="Glycogen Phosphorylase B"/>
    <property type="match status" value="1"/>
</dbReference>
<dbReference type="GO" id="GO:0005789">
    <property type="term" value="C:endoplasmic reticulum membrane"/>
    <property type="evidence" value="ECO:0007669"/>
    <property type="project" value="UniProtKB-SubCell"/>
</dbReference>
<evidence type="ECO:0000256" key="8">
    <source>
        <dbReference type="ARBA" id="ARBA00023136"/>
    </source>
</evidence>
<sequence>MWLATPCRRKNFGRKMPTRLNKLNHLNSALGIEGKIMTPQDESRDSLEATRPMPLLTTRTMWETERKCRGPLQSYYAKLIKEQKWKHVEVIMLWLEWSDYPVFLGCADLGLSIHRSSSGLDLPMKVVDLLGVNVPVLALGYTTLSELMEDNKYGLFFETGEQLADQMCDLLKPPRNSTVQYTYEASRFLSVGSEKLIHFRECLAERNKHLIRGFTYWKNTALPVYEKAVHTNPYKNKDN</sequence>
<evidence type="ECO:0000256" key="4">
    <source>
        <dbReference type="ARBA" id="ARBA00022679"/>
    </source>
</evidence>
<dbReference type="Pfam" id="PF13524">
    <property type="entry name" value="Glyco_trans_1_2"/>
    <property type="match status" value="1"/>
</dbReference>
<proteinExistence type="predicted"/>
<evidence type="ECO:0000256" key="2">
    <source>
        <dbReference type="ARBA" id="ARBA00004922"/>
    </source>
</evidence>
<evidence type="ECO:0000256" key="3">
    <source>
        <dbReference type="ARBA" id="ARBA00022676"/>
    </source>
</evidence>
<accession>A0A183JRP4</accession>
<evidence type="ECO:0000313" key="11">
    <source>
        <dbReference type="Proteomes" id="UP000279833"/>
    </source>
</evidence>
<comment type="pathway">
    <text evidence="2">Protein modification; protein glycosylation.</text>
</comment>
<dbReference type="WBParaSite" id="SCUD_0000538301-mRNA-1">
    <property type="protein sequence ID" value="SCUD_0000538301-mRNA-1"/>
    <property type="gene ID" value="SCUD_0000538301"/>
</dbReference>
<evidence type="ECO:0000256" key="5">
    <source>
        <dbReference type="ARBA" id="ARBA00022692"/>
    </source>
</evidence>